<feature type="coiled-coil region" evidence="1">
    <location>
        <begin position="193"/>
        <end position="227"/>
    </location>
</feature>
<feature type="region of interest" description="Disordered" evidence="2">
    <location>
        <begin position="147"/>
        <end position="166"/>
    </location>
</feature>
<name>A0A9N9WBR9_9NEOP</name>
<sequence>MANDSKKKLKSYQDYGSPLIENLADDSKIYLSSADAKRSKLNANQVLFEDSINSKYAKFKPINGHRWKEKKITRNFEAEPSINVLKHPYGLYNTDANFNHNPVKKSASKRMKFPFFFHSKNETQKLKNNKKRKLFCFNCDKKDKKVMKSSTPQQIQKDPGKKKFPEQEIIENILDKKISEHLRNSLKVNREKREDWTANRERQLKEIEELEKKINRVEIHTSGLQKR</sequence>
<protein>
    <submittedName>
        <fullName evidence="3">Uncharacterized protein</fullName>
    </submittedName>
</protein>
<dbReference type="Proteomes" id="UP001153714">
    <property type="component" value="Chromosome 19"/>
</dbReference>
<organism evidence="3 4">
    <name type="scientific">Diatraea saccharalis</name>
    <name type="common">sugarcane borer</name>
    <dbReference type="NCBI Taxonomy" id="40085"/>
    <lineage>
        <taxon>Eukaryota</taxon>
        <taxon>Metazoa</taxon>
        <taxon>Ecdysozoa</taxon>
        <taxon>Arthropoda</taxon>
        <taxon>Hexapoda</taxon>
        <taxon>Insecta</taxon>
        <taxon>Pterygota</taxon>
        <taxon>Neoptera</taxon>
        <taxon>Endopterygota</taxon>
        <taxon>Lepidoptera</taxon>
        <taxon>Glossata</taxon>
        <taxon>Ditrysia</taxon>
        <taxon>Pyraloidea</taxon>
        <taxon>Crambidae</taxon>
        <taxon>Crambinae</taxon>
        <taxon>Diatraea</taxon>
    </lineage>
</organism>
<evidence type="ECO:0000256" key="1">
    <source>
        <dbReference type="SAM" id="Coils"/>
    </source>
</evidence>
<reference evidence="3" key="1">
    <citation type="submission" date="2021-12" db="EMBL/GenBank/DDBJ databases">
        <authorList>
            <person name="King R."/>
        </authorList>
    </citation>
    <scope>NUCLEOTIDE SEQUENCE</scope>
</reference>
<dbReference type="OrthoDB" id="7416127at2759"/>
<gene>
    <name evidence="3" type="ORF">DIATSA_LOCUS6054</name>
</gene>
<dbReference type="AlphaFoldDB" id="A0A9N9WBR9"/>
<evidence type="ECO:0000256" key="2">
    <source>
        <dbReference type="SAM" id="MobiDB-lite"/>
    </source>
</evidence>
<reference evidence="3" key="2">
    <citation type="submission" date="2022-10" db="EMBL/GenBank/DDBJ databases">
        <authorList>
            <consortium name="ENA_rothamsted_submissions"/>
            <consortium name="culmorum"/>
            <person name="King R."/>
        </authorList>
    </citation>
    <scope>NUCLEOTIDE SEQUENCE</scope>
</reference>
<keyword evidence="1" id="KW-0175">Coiled coil</keyword>
<keyword evidence="4" id="KW-1185">Reference proteome</keyword>
<accession>A0A9N9WBR9</accession>
<evidence type="ECO:0000313" key="3">
    <source>
        <dbReference type="EMBL" id="CAG9788232.1"/>
    </source>
</evidence>
<evidence type="ECO:0000313" key="4">
    <source>
        <dbReference type="Proteomes" id="UP001153714"/>
    </source>
</evidence>
<proteinExistence type="predicted"/>
<dbReference type="EMBL" id="OU893350">
    <property type="protein sequence ID" value="CAG9788232.1"/>
    <property type="molecule type" value="Genomic_DNA"/>
</dbReference>